<organism evidence="1 2">
    <name type="scientific">Diphasiastrum complanatum</name>
    <name type="common">Issler's clubmoss</name>
    <name type="synonym">Lycopodium complanatum</name>
    <dbReference type="NCBI Taxonomy" id="34168"/>
    <lineage>
        <taxon>Eukaryota</taxon>
        <taxon>Viridiplantae</taxon>
        <taxon>Streptophyta</taxon>
        <taxon>Embryophyta</taxon>
        <taxon>Tracheophyta</taxon>
        <taxon>Lycopodiopsida</taxon>
        <taxon>Lycopodiales</taxon>
        <taxon>Lycopodiaceae</taxon>
        <taxon>Lycopodioideae</taxon>
        <taxon>Diphasiastrum</taxon>
    </lineage>
</organism>
<sequence>MQYRGTEQATIPSIAAGSYVIGLREMEKGANMAMDQPNGHIQPTTQDGRYVIGGGINDNDPMKQVLLYSDHSSDILPYQNDESHAQRKYCLKLAFHLVTCSLIIAHLIASIYYLLFKSMLYIRNFHQVLSAPWLLLVLACEWAYLFGSILSALDNCLPPPQRPRLGDFDIRDHCNCPTVHILLPCCKEPTEVPLDSICAALAMDYPKDSFKVLVLDDGGDDALLAECAALKADYPEQLMYLRRKKTKGVPHNFKCGNLNYGLQHSDAEFVVMMDADMILHRSFLRRLLPHIVDSPQVAFVQIPQSFYNLPPGDPLHDACLLGYDRVLPHRDSLGSAGCVGTGAIFRRKHLDVINGFQPQSITEDTTTGYALFNEGFKSVYLSEKLQIGLAPWTFEGYIKQRLRWGQGAMQQLVSSWRIMLWRGSRLNLVEKSIYFWHTGFYFLSIANAILMATLLASLAFHLRLTVGDRNENLHLIAYLAVVLVLGRIAWLSLWWGVPQAIQSKNREESRFWWMTPFFLSMCMKAIFAYSSTFEFIPTSNIDRGATQKPDQHTLFKLISSYKPVAVHLAYAISVAVAVGGRSLHALISNSDCNEAFAVIGLSVFLVSTAVHMLVPVIYLTTHPNFKPSQRKSLLRYDADGVPSFFPQQDGVPKWTWSVIFYEVVCVSNLLFWVAVLVYVFQIRSGSDTSITQWCKGRPSL</sequence>
<dbReference type="EMBL" id="CM055094">
    <property type="protein sequence ID" value="KAJ7561567.1"/>
    <property type="molecule type" value="Genomic_DNA"/>
</dbReference>
<dbReference type="Proteomes" id="UP001162992">
    <property type="component" value="Chromosome 3"/>
</dbReference>
<proteinExistence type="predicted"/>
<protein>
    <submittedName>
        <fullName evidence="1">Uncharacterized protein</fullName>
    </submittedName>
</protein>
<accession>A0ACC2E4Y4</accession>
<evidence type="ECO:0000313" key="1">
    <source>
        <dbReference type="EMBL" id="KAJ7561567.1"/>
    </source>
</evidence>
<gene>
    <name evidence="1" type="ORF">O6H91_03G033600</name>
</gene>
<evidence type="ECO:0000313" key="2">
    <source>
        <dbReference type="Proteomes" id="UP001162992"/>
    </source>
</evidence>
<reference evidence="2" key="1">
    <citation type="journal article" date="2024" name="Proc. Natl. Acad. Sci. U.S.A.">
        <title>Extraordinary preservation of gene collinearity over three hundred million years revealed in homosporous lycophytes.</title>
        <authorList>
            <person name="Li C."/>
            <person name="Wickell D."/>
            <person name="Kuo L.Y."/>
            <person name="Chen X."/>
            <person name="Nie B."/>
            <person name="Liao X."/>
            <person name="Peng D."/>
            <person name="Ji J."/>
            <person name="Jenkins J."/>
            <person name="Williams M."/>
            <person name="Shu S."/>
            <person name="Plott C."/>
            <person name="Barry K."/>
            <person name="Rajasekar S."/>
            <person name="Grimwood J."/>
            <person name="Han X."/>
            <person name="Sun S."/>
            <person name="Hou Z."/>
            <person name="He W."/>
            <person name="Dai G."/>
            <person name="Sun C."/>
            <person name="Schmutz J."/>
            <person name="Leebens-Mack J.H."/>
            <person name="Li F.W."/>
            <person name="Wang L."/>
        </authorList>
    </citation>
    <scope>NUCLEOTIDE SEQUENCE [LARGE SCALE GENOMIC DNA]</scope>
    <source>
        <strain evidence="2">cv. PW_Plant_1</strain>
    </source>
</reference>
<name>A0ACC2E4Y4_DIPCM</name>
<keyword evidence="2" id="KW-1185">Reference proteome</keyword>
<comment type="caution">
    <text evidence="1">The sequence shown here is derived from an EMBL/GenBank/DDBJ whole genome shotgun (WGS) entry which is preliminary data.</text>
</comment>